<dbReference type="AlphaFoldDB" id="A0A8H6XVP4"/>
<protein>
    <submittedName>
        <fullName evidence="5">TEA domain-containing protein</fullName>
    </submittedName>
</protein>
<name>A0A8H6XVP4_9AGAR</name>
<evidence type="ECO:0000259" key="4">
    <source>
        <dbReference type="PROSITE" id="PS51088"/>
    </source>
</evidence>
<keyword evidence="6" id="KW-1185">Reference proteome</keyword>
<dbReference type="Gene3D" id="6.10.20.40">
    <property type="entry name" value="TEA/ATTS domain"/>
    <property type="match status" value="1"/>
</dbReference>
<feature type="domain" description="TEA" evidence="4">
    <location>
        <begin position="168"/>
        <end position="254"/>
    </location>
</feature>
<sequence length="464" mass="51015">MAEIAAGFAGAASSIAAVRAATSAGFTGRHESTHRSELAEMDRNVHRYRSASQNGSEISFHQEDGFRKKLNASQESLSEYYRSLEDYKSESWFHLPSKIRKRRAVRRVKRAARDANQDLRECVDDISSEVGSDVSSLYAESGSPPGSALERERIDDWRDGVSADKDVVRGGGTVWPLDLEAALLEGALYHLPLRLPLTASIGLEKYRLDDSKEISLRRRNRIISDYIFETTGKRRSPEQVGSRLHQLRESCGEWPSSPPDGTPPSPGSSASGIIRLRDRLPPGSSASSDSPCNSPIPPLMDPRASPCSSHTVIYIDILPEDSPDDFSHITAPLPWPTGGDVIHVSDRPRRLRSIDPTVTFVSQAPIIAQSRFTVYSEDMVLHSETAPLVAVVPPSGHHVSGFLCSTALVPEYWKVISESPDPTRFAIYQEVVKKDPSTVAFSATYKFCYPVRHSSGFPSPSSPT</sequence>
<feature type="compositionally biased region" description="Basic and acidic residues" evidence="3">
    <location>
        <begin position="28"/>
        <end position="43"/>
    </location>
</feature>
<dbReference type="Pfam" id="PF01285">
    <property type="entry name" value="TEA"/>
    <property type="match status" value="1"/>
</dbReference>
<feature type="region of interest" description="Disordered" evidence="3">
    <location>
        <begin position="24"/>
        <end position="43"/>
    </location>
</feature>
<dbReference type="InterPro" id="IPR038096">
    <property type="entry name" value="TEA/ATTS_sf"/>
</dbReference>
<evidence type="ECO:0000256" key="1">
    <source>
        <dbReference type="ARBA" id="ARBA00008421"/>
    </source>
</evidence>
<organism evidence="5 6">
    <name type="scientific">Mycena venus</name>
    <dbReference type="NCBI Taxonomy" id="2733690"/>
    <lineage>
        <taxon>Eukaryota</taxon>
        <taxon>Fungi</taxon>
        <taxon>Dikarya</taxon>
        <taxon>Basidiomycota</taxon>
        <taxon>Agaricomycotina</taxon>
        <taxon>Agaricomycetes</taxon>
        <taxon>Agaricomycetidae</taxon>
        <taxon>Agaricales</taxon>
        <taxon>Marasmiineae</taxon>
        <taxon>Mycenaceae</taxon>
        <taxon>Mycena</taxon>
    </lineage>
</organism>
<evidence type="ECO:0000313" key="5">
    <source>
        <dbReference type="EMBL" id="KAF7347431.1"/>
    </source>
</evidence>
<dbReference type="PROSITE" id="PS51088">
    <property type="entry name" value="TEA_2"/>
    <property type="match status" value="1"/>
</dbReference>
<comment type="similarity">
    <text evidence="1">Belongs to the TEC1 family.</text>
</comment>
<dbReference type="GO" id="GO:0003700">
    <property type="term" value="F:DNA-binding transcription factor activity"/>
    <property type="evidence" value="ECO:0007669"/>
    <property type="project" value="InterPro"/>
</dbReference>
<reference evidence="5" key="1">
    <citation type="submission" date="2020-05" db="EMBL/GenBank/DDBJ databases">
        <title>Mycena genomes resolve the evolution of fungal bioluminescence.</title>
        <authorList>
            <person name="Tsai I.J."/>
        </authorList>
    </citation>
    <scope>NUCLEOTIDE SEQUENCE</scope>
    <source>
        <strain evidence="5">CCC161011</strain>
    </source>
</reference>
<dbReference type="EMBL" id="JACAZI010000012">
    <property type="protein sequence ID" value="KAF7347431.1"/>
    <property type="molecule type" value="Genomic_DNA"/>
</dbReference>
<dbReference type="Proteomes" id="UP000620124">
    <property type="component" value="Unassembled WGS sequence"/>
</dbReference>
<feature type="compositionally biased region" description="Low complexity" evidence="3">
    <location>
        <begin position="281"/>
        <end position="293"/>
    </location>
</feature>
<feature type="DNA-binding region" description="TEA" evidence="2">
    <location>
        <begin position="168"/>
        <end position="254"/>
    </location>
</feature>
<feature type="compositionally biased region" description="Pro residues" evidence="3">
    <location>
        <begin position="256"/>
        <end position="266"/>
    </location>
</feature>
<evidence type="ECO:0000256" key="2">
    <source>
        <dbReference type="PROSITE-ProRule" id="PRU00505"/>
    </source>
</evidence>
<feature type="region of interest" description="Disordered" evidence="3">
    <location>
        <begin position="234"/>
        <end position="302"/>
    </location>
</feature>
<proteinExistence type="inferred from homology"/>
<dbReference type="InterPro" id="IPR000818">
    <property type="entry name" value="TEA/ATTS_dom"/>
</dbReference>
<evidence type="ECO:0000313" key="6">
    <source>
        <dbReference type="Proteomes" id="UP000620124"/>
    </source>
</evidence>
<evidence type="ECO:0000256" key="3">
    <source>
        <dbReference type="SAM" id="MobiDB-lite"/>
    </source>
</evidence>
<accession>A0A8H6XVP4</accession>
<comment type="caution">
    <text evidence="5">The sequence shown here is derived from an EMBL/GenBank/DDBJ whole genome shotgun (WGS) entry which is preliminary data.</text>
</comment>
<dbReference type="OrthoDB" id="10006572at2759"/>
<gene>
    <name evidence="5" type="ORF">MVEN_01499000</name>
</gene>